<evidence type="ECO:0000313" key="1">
    <source>
        <dbReference type="EMBL" id="KHN73131.1"/>
    </source>
</evidence>
<comment type="caution">
    <text evidence="1">The sequence shown here is derived from an EMBL/GenBank/DDBJ whole genome shotgun (WGS) entry which is preliminary data.</text>
</comment>
<name>A0A0B2UQ62_TOXCA</name>
<evidence type="ECO:0000313" key="2">
    <source>
        <dbReference type="Proteomes" id="UP000031036"/>
    </source>
</evidence>
<keyword evidence="2" id="KW-1185">Reference proteome</keyword>
<sequence length="109" mass="13003">MEIAKNECGHFQRMTRYALWQLHLSRNDQSEFLHIILILLQNSSQLLRRIRNARAHQQLRCYGFELDPSQILRSANKTYLMDEVCRLHPLNKSTNNTEYFMDYRMSLGG</sequence>
<reference evidence="1 2" key="1">
    <citation type="submission" date="2014-11" db="EMBL/GenBank/DDBJ databases">
        <title>Genetic blueprint of the zoonotic pathogen Toxocara canis.</title>
        <authorList>
            <person name="Zhu X.-Q."/>
            <person name="Korhonen P.K."/>
            <person name="Cai H."/>
            <person name="Young N.D."/>
            <person name="Nejsum P."/>
            <person name="von Samson-Himmelstjerna G."/>
            <person name="Boag P.R."/>
            <person name="Tan P."/>
            <person name="Li Q."/>
            <person name="Min J."/>
            <person name="Yang Y."/>
            <person name="Wang X."/>
            <person name="Fang X."/>
            <person name="Hall R.S."/>
            <person name="Hofmann A."/>
            <person name="Sternberg P.W."/>
            <person name="Jex A.R."/>
            <person name="Gasser R.B."/>
        </authorList>
    </citation>
    <scope>NUCLEOTIDE SEQUENCE [LARGE SCALE GENOMIC DNA]</scope>
    <source>
        <strain evidence="1">PN_DK_2014</strain>
    </source>
</reference>
<dbReference type="AlphaFoldDB" id="A0A0B2UQ62"/>
<protein>
    <submittedName>
        <fullName evidence="1">Uncharacterized protein</fullName>
    </submittedName>
</protein>
<proteinExistence type="predicted"/>
<dbReference type="Proteomes" id="UP000031036">
    <property type="component" value="Unassembled WGS sequence"/>
</dbReference>
<accession>A0A0B2UQ62</accession>
<gene>
    <name evidence="1" type="ORF">Tcan_00171</name>
</gene>
<organism evidence="1 2">
    <name type="scientific">Toxocara canis</name>
    <name type="common">Canine roundworm</name>
    <dbReference type="NCBI Taxonomy" id="6265"/>
    <lineage>
        <taxon>Eukaryota</taxon>
        <taxon>Metazoa</taxon>
        <taxon>Ecdysozoa</taxon>
        <taxon>Nematoda</taxon>
        <taxon>Chromadorea</taxon>
        <taxon>Rhabditida</taxon>
        <taxon>Spirurina</taxon>
        <taxon>Ascaridomorpha</taxon>
        <taxon>Ascaridoidea</taxon>
        <taxon>Toxocaridae</taxon>
        <taxon>Toxocara</taxon>
    </lineage>
</organism>
<dbReference type="EMBL" id="JPKZ01003150">
    <property type="protein sequence ID" value="KHN73131.1"/>
    <property type="molecule type" value="Genomic_DNA"/>
</dbReference>